<feature type="domain" description="C2H2-type" evidence="8">
    <location>
        <begin position="296"/>
        <end position="323"/>
    </location>
</feature>
<feature type="compositionally biased region" description="Basic residues" evidence="7">
    <location>
        <begin position="185"/>
        <end position="194"/>
    </location>
</feature>
<dbReference type="Gene3D" id="3.40.1800.20">
    <property type="match status" value="1"/>
</dbReference>
<keyword evidence="4 6" id="KW-0862">Zinc</keyword>
<dbReference type="PROSITE" id="PS50157">
    <property type="entry name" value="ZINC_FINGER_C2H2_2"/>
    <property type="match status" value="5"/>
</dbReference>
<accession>A0ABD0S2K8</accession>
<sequence>MYPWSCCRTCLSSQSLKPIFPEFGSPEKYSDTLFATTGLLVDPNDYLPQQMCSTCIDFINKAKEFRKKAIESHKELLKRLNSCMNGSKNIVLNGTETILNTNEDIKLETCTFLVNEKDENDRFSDDDDDITLDHFKSVDNSETDPVINSNPKEITRKLNGESKSNDLQVSNEVRNKKKVENEKKTVKRKPRVKKKETEDKSKEEKGRVKETIECEICHKILTSKLSIRNHYKIHTGFDVVCEHCGKKFITRRLLMQHCRAKHGYEKTDKCSYCDYRASNAEQVKIHERLHTGEKPFKCADCDGAFHRRSTYKQHIATHVKEKTVQCTECPKRFASLTLMHIHRYRHRPPSHTFRCDLCGKSFVRRRNVARHVVLSHRADPATSIQRVKSNCGVSV</sequence>
<dbReference type="PANTHER" id="PTHR14196">
    <property type="entry name" value="ODD-SKIPPED - RELATED"/>
    <property type="match status" value="1"/>
</dbReference>
<feature type="compositionally biased region" description="Basic and acidic residues" evidence="7">
    <location>
        <begin position="195"/>
        <end position="204"/>
    </location>
</feature>
<dbReference type="PANTHER" id="PTHR14196:SF12">
    <property type="entry name" value="ZINC FINGER PROTEIN 208-LIKE"/>
    <property type="match status" value="1"/>
</dbReference>
<evidence type="ECO:0000313" key="11">
    <source>
        <dbReference type="Proteomes" id="UP001549921"/>
    </source>
</evidence>
<dbReference type="Pfam" id="PF00096">
    <property type="entry name" value="zf-C2H2"/>
    <property type="match status" value="2"/>
</dbReference>
<dbReference type="GO" id="GO:0008270">
    <property type="term" value="F:zinc ion binding"/>
    <property type="evidence" value="ECO:0007669"/>
    <property type="project" value="UniProtKB-UniRule"/>
</dbReference>
<dbReference type="Pfam" id="PF07776">
    <property type="entry name" value="zf-AD"/>
    <property type="match status" value="1"/>
</dbReference>
<keyword evidence="3 5" id="KW-0863">Zinc-finger</keyword>
<dbReference type="AlphaFoldDB" id="A0ABD0S2K8"/>
<evidence type="ECO:0000256" key="4">
    <source>
        <dbReference type="ARBA" id="ARBA00022833"/>
    </source>
</evidence>
<evidence type="ECO:0000256" key="3">
    <source>
        <dbReference type="ARBA" id="ARBA00022771"/>
    </source>
</evidence>
<protein>
    <submittedName>
        <fullName evidence="10">Uncharacterized protein</fullName>
    </submittedName>
</protein>
<dbReference type="FunFam" id="3.30.160.60:FF:000624">
    <property type="entry name" value="zinc finger protein 697"/>
    <property type="match status" value="1"/>
</dbReference>
<feature type="binding site" evidence="6">
    <location>
        <position position="52"/>
    </location>
    <ligand>
        <name>Zn(2+)</name>
        <dbReference type="ChEBI" id="CHEBI:29105"/>
    </ligand>
</feature>
<dbReference type="SUPFAM" id="SSF57667">
    <property type="entry name" value="beta-beta-alpha zinc fingers"/>
    <property type="match status" value="4"/>
</dbReference>
<evidence type="ECO:0000313" key="10">
    <source>
        <dbReference type="EMBL" id="KAL0808310.1"/>
    </source>
</evidence>
<feature type="compositionally biased region" description="Basic and acidic residues" evidence="7">
    <location>
        <begin position="153"/>
        <end position="164"/>
    </location>
</feature>
<evidence type="ECO:0000256" key="5">
    <source>
        <dbReference type="PROSITE-ProRule" id="PRU00042"/>
    </source>
</evidence>
<evidence type="ECO:0000256" key="7">
    <source>
        <dbReference type="SAM" id="MobiDB-lite"/>
    </source>
</evidence>
<name>A0ABD0S2K8_LOXSC</name>
<dbReference type="Proteomes" id="UP001549921">
    <property type="component" value="Unassembled WGS sequence"/>
</dbReference>
<dbReference type="SMART" id="SM00355">
    <property type="entry name" value="ZnF_C2H2"/>
    <property type="match status" value="6"/>
</dbReference>
<keyword evidence="1 6" id="KW-0479">Metal-binding</keyword>
<evidence type="ECO:0000256" key="2">
    <source>
        <dbReference type="ARBA" id="ARBA00022737"/>
    </source>
</evidence>
<dbReference type="EMBL" id="JBEDNZ010000031">
    <property type="protein sequence ID" value="KAL0808310.1"/>
    <property type="molecule type" value="Genomic_DNA"/>
</dbReference>
<dbReference type="InterPro" id="IPR012934">
    <property type="entry name" value="Znf_AD"/>
</dbReference>
<evidence type="ECO:0000259" key="9">
    <source>
        <dbReference type="PROSITE" id="PS51915"/>
    </source>
</evidence>
<dbReference type="Gene3D" id="3.30.160.60">
    <property type="entry name" value="Classic Zinc Finger"/>
    <property type="match status" value="4"/>
</dbReference>
<comment type="caution">
    <text evidence="10">The sequence shown here is derived from an EMBL/GenBank/DDBJ whole genome shotgun (WGS) entry which is preliminary data.</text>
</comment>
<feature type="binding site" evidence="6">
    <location>
        <position position="7"/>
    </location>
    <ligand>
        <name>Zn(2+)</name>
        <dbReference type="ChEBI" id="CHEBI:29105"/>
    </ligand>
</feature>
<dbReference type="InterPro" id="IPR050717">
    <property type="entry name" value="C2H2-ZF_Transcription_Reg"/>
</dbReference>
<feature type="domain" description="C2H2-type" evidence="8">
    <location>
        <begin position="212"/>
        <end position="236"/>
    </location>
</feature>
<keyword evidence="2" id="KW-0677">Repeat</keyword>
<gene>
    <name evidence="10" type="ORF">ABMA28_012802</name>
</gene>
<feature type="region of interest" description="Disordered" evidence="7">
    <location>
        <begin position="140"/>
        <end position="204"/>
    </location>
</feature>
<dbReference type="SMART" id="SM00868">
    <property type="entry name" value="zf-AD"/>
    <property type="match status" value="1"/>
</dbReference>
<dbReference type="SUPFAM" id="SSF57716">
    <property type="entry name" value="Glucocorticoid receptor-like (DNA-binding domain)"/>
    <property type="match status" value="1"/>
</dbReference>
<feature type="domain" description="C2H2-type" evidence="8">
    <location>
        <begin position="239"/>
        <end position="267"/>
    </location>
</feature>
<evidence type="ECO:0000256" key="1">
    <source>
        <dbReference type="ARBA" id="ARBA00022723"/>
    </source>
</evidence>
<dbReference type="PROSITE" id="PS00028">
    <property type="entry name" value="ZINC_FINGER_C2H2_1"/>
    <property type="match status" value="4"/>
</dbReference>
<dbReference type="PROSITE" id="PS51915">
    <property type="entry name" value="ZAD"/>
    <property type="match status" value="1"/>
</dbReference>
<dbReference type="InterPro" id="IPR013087">
    <property type="entry name" value="Znf_C2H2_type"/>
</dbReference>
<feature type="domain" description="C2H2-type" evidence="8">
    <location>
        <begin position="268"/>
        <end position="295"/>
    </location>
</feature>
<reference evidence="10 11" key="1">
    <citation type="submission" date="2024-06" db="EMBL/GenBank/DDBJ databases">
        <title>A chromosome-level genome assembly of beet webworm, Loxostege sticticalis.</title>
        <authorList>
            <person name="Zhang Y."/>
        </authorList>
    </citation>
    <scope>NUCLEOTIDE SEQUENCE [LARGE SCALE GENOMIC DNA]</scope>
    <source>
        <strain evidence="10">AQ028</strain>
        <tissue evidence="10">Male pupae</tissue>
    </source>
</reference>
<organism evidence="10 11">
    <name type="scientific">Loxostege sticticalis</name>
    <name type="common">Beet webworm moth</name>
    <dbReference type="NCBI Taxonomy" id="481309"/>
    <lineage>
        <taxon>Eukaryota</taxon>
        <taxon>Metazoa</taxon>
        <taxon>Ecdysozoa</taxon>
        <taxon>Arthropoda</taxon>
        <taxon>Hexapoda</taxon>
        <taxon>Insecta</taxon>
        <taxon>Pterygota</taxon>
        <taxon>Neoptera</taxon>
        <taxon>Endopterygota</taxon>
        <taxon>Lepidoptera</taxon>
        <taxon>Glossata</taxon>
        <taxon>Ditrysia</taxon>
        <taxon>Pyraloidea</taxon>
        <taxon>Crambidae</taxon>
        <taxon>Pyraustinae</taxon>
        <taxon>Loxostege</taxon>
    </lineage>
</organism>
<dbReference type="InterPro" id="IPR036236">
    <property type="entry name" value="Znf_C2H2_sf"/>
</dbReference>
<feature type="domain" description="C2H2-type" evidence="8">
    <location>
        <begin position="353"/>
        <end position="381"/>
    </location>
</feature>
<evidence type="ECO:0000259" key="8">
    <source>
        <dbReference type="PROSITE" id="PS50157"/>
    </source>
</evidence>
<proteinExistence type="predicted"/>
<feature type="binding site" evidence="6">
    <location>
        <position position="55"/>
    </location>
    <ligand>
        <name>Zn(2+)</name>
        <dbReference type="ChEBI" id="CHEBI:29105"/>
    </ligand>
</feature>
<feature type="binding site" evidence="6">
    <location>
        <position position="10"/>
    </location>
    <ligand>
        <name>Zn(2+)</name>
        <dbReference type="ChEBI" id="CHEBI:29105"/>
    </ligand>
</feature>
<feature type="domain" description="ZAD" evidence="9">
    <location>
        <begin position="5"/>
        <end position="79"/>
    </location>
</feature>
<evidence type="ECO:0000256" key="6">
    <source>
        <dbReference type="PROSITE-ProRule" id="PRU01263"/>
    </source>
</evidence>